<evidence type="ECO:0000256" key="1">
    <source>
        <dbReference type="ARBA" id="ARBA00006987"/>
    </source>
</evidence>
<comment type="similarity">
    <text evidence="1">Belongs to the UPF0065 (bug) family.</text>
</comment>
<evidence type="ECO:0000256" key="2">
    <source>
        <dbReference type="SAM" id="SignalP"/>
    </source>
</evidence>
<evidence type="ECO:0000313" key="3">
    <source>
        <dbReference type="EMBL" id="ANN65902.1"/>
    </source>
</evidence>
<keyword evidence="4" id="KW-1185">Reference proteome</keyword>
<gene>
    <name evidence="3" type="ORF">BAU06_06000</name>
</gene>
<dbReference type="CDD" id="cd13578">
    <property type="entry name" value="PBP2_Bug27"/>
    <property type="match status" value="1"/>
</dbReference>
<organism evidence="3 4">
    <name type="scientific">Bordetella bronchialis</name>
    <dbReference type="NCBI Taxonomy" id="463025"/>
    <lineage>
        <taxon>Bacteria</taxon>
        <taxon>Pseudomonadati</taxon>
        <taxon>Pseudomonadota</taxon>
        <taxon>Betaproteobacteria</taxon>
        <taxon>Burkholderiales</taxon>
        <taxon>Alcaligenaceae</taxon>
        <taxon>Bordetella</taxon>
    </lineage>
</organism>
<dbReference type="EMBL" id="CP016170">
    <property type="protein sequence ID" value="ANN65902.1"/>
    <property type="molecule type" value="Genomic_DNA"/>
</dbReference>
<dbReference type="Gene3D" id="3.40.190.150">
    <property type="entry name" value="Bordetella uptake gene, domain 1"/>
    <property type="match status" value="1"/>
</dbReference>
<dbReference type="InterPro" id="IPR042100">
    <property type="entry name" value="Bug_dom1"/>
</dbReference>
<dbReference type="SUPFAM" id="SSF53850">
    <property type="entry name" value="Periplasmic binding protein-like II"/>
    <property type="match status" value="1"/>
</dbReference>
<dbReference type="InterPro" id="IPR005064">
    <property type="entry name" value="BUG"/>
</dbReference>
<dbReference type="PANTHER" id="PTHR42928">
    <property type="entry name" value="TRICARBOXYLATE-BINDING PROTEIN"/>
    <property type="match status" value="1"/>
</dbReference>
<keyword evidence="2" id="KW-0732">Signal</keyword>
<dbReference type="Proteomes" id="UP000091897">
    <property type="component" value="Chromosome"/>
</dbReference>
<dbReference type="PIRSF" id="PIRSF017082">
    <property type="entry name" value="YflP"/>
    <property type="match status" value="1"/>
</dbReference>
<feature type="signal peptide" evidence="2">
    <location>
        <begin position="1"/>
        <end position="24"/>
    </location>
</feature>
<protein>
    <recommendedName>
        <fullName evidence="5">LacI family transcriptional regulator</fullName>
    </recommendedName>
</protein>
<dbReference type="RefSeq" id="WP_066345524.1">
    <property type="nucleotide sequence ID" value="NZ_CBCSFJ010000003.1"/>
</dbReference>
<proteinExistence type="inferred from homology"/>
<evidence type="ECO:0008006" key="5">
    <source>
        <dbReference type="Google" id="ProtNLM"/>
    </source>
</evidence>
<feature type="chain" id="PRO_5045158033" description="LacI family transcriptional regulator" evidence="2">
    <location>
        <begin position="25"/>
        <end position="341"/>
    </location>
</feature>
<evidence type="ECO:0000313" key="4">
    <source>
        <dbReference type="Proteomes" id="UP000091897"/>
    </source>
</evidence>
<dbReference type="Pfam" id="PF03401">
    <property type="entry name" value="TctC"/>
    <property type="match status" value="1"/>
</dbReference>
<reference evidence="3 4" key="1">
    <citation type="submission" date="2016-06" db="EMBL/GenBank/DDBJ databases">
        <title>Complete genome sequences of Bordetella bronchialis and Bordetella flabilis.</title>
        <authorList>
            <person name="LiPuma J.J."/>
            <person name="Spilker T."/>
        </authorList>
    </citation>
    <scope>NUCLEOTIDE SEQUENCE [LARGE SCALE GENOMIC DNA]</scope>
    <source>
        <strain evidence="3 4">AU3182</strain>
    </source>
</reference>
<sequence>MHFCSRELAAVALLSGAIPFCAMSADTETTYPQRQITLVIGFPPGGGAEALARLLAKHMSDELEQSVIVDFRPGAAGNIAARGVARAQADGYTIYLGSRPNTIHKTMYPGLDYDFSRDLIPIGLAATMPYIITVGKDTPLATVQDIVALAKAYPGAPTCASAGVGTSDHLLCALFQQETGTDIAHVPYRGGLQAFTDVIGGRVDMRFAPLPAALPHIVAGNVRPIAVMSRSRVPALPHTPTIAEAGLPNLALDSWYGLMAPAGTPPQVIARLNQSMNTVLATQEMQEALLHQAYIPPPPDTSAAFGALIAEETVRWTEVLRQRNFVAAPAGKPTDEAGARP</sequence>
<accession>A0ABM6CPS4</accession>
<dbReference type="Gene3D" id="3.40.190.10">
    <property type="entry name" value="Periplasmic binding protein-like II"/>
    <property type="match status" value="1"/>
</dbReference>
<name>A0ABM6CPS4_9BORD</name>
<dbReference type="PANTHER" id="PTHR42928:SF5">
    <property type="entry name" value="BLR1237 PROTEIN"/>
    <property type="match status" value="1"/>
</dbReference>